<evidence type="ECO:0000256" key="10">
    <source>
        <dbReference type="ARBA" id="ARBA00022679"/>
    </source>
</evidence>
<dbReference type="CDD" id="cd06442">
    <property type="entry name" value="DPM1_like"/>
    <property type="match status" value="1"/>
</dbReference>
<sequence length="239" mass="26825">MTLYSIILPTYNEKDNLPICLWLINKHLTAAGVNYEVIVIDDSSPDGTYDVAKKLVEEFGSDKIILKSRPGKLGLGSAYGEGIKHAKGEFVILMDADLSHHPKFIPTMVEVQKRDGSDIVTGNRYLPDGGIYGWDAKRKIISVGANFVSQTALQIRNYTDLTGSFRLYKKEVLSDLISRSISKGYVFQMEMMALAYHKYKISQIPITFVDRVYGESKLGSNEIFGFVKGLIHLFTTVHY</sequence>
<dbReference type="EC" id="2.4.1.83" evidence="7 15"/>
<dbReference type="PANTHER" id="PTHR43398:SF1">
    <property type="entry name" value="DOLICHOL-PHOSPHATE MANNOSYLTRANSFERASE SUBUNIT 1"/>
    <property type="match status" value="1"/>
</dbReference>
<reference evidence="17" key="1">
    <citation type="submission" date="2020-09" db="EMBL/GenBank/DDBJ databases">
        <authorList>
            <person name="Kikuchi T."/>
        </authorList>
    </citation>
    <scope>NUCLEOTIDE SEQUENCE</scope>
    <source>
        <strain evidence="17">Ka4C1</strain>
    </source>
</reference>
<keyword evidence="13" id="KW-0460">Magnesium</keyword>
<dbReference type="InterPro" id="IPR029044">
    <property type="entry name" value="Nucleotide-diphossugar_trans"/>
</dbReference>
<dbReference type="InterPro" id="IPR039528">
    <property type="entry name" value="DPM1-like"/>
</dbReference>
<comment type="cofactor">
    <cofactor evidence="1">
        <name>Ca(2+)</name>
        <dbReference type="ChEBI" id="CHEBI:29108"/>
    </cofactor>
</comment>
<accession>A0A7I8WTX1</accession>
<dbReference type="Proteomes" id="UP000659654">
    <property type="component" value="Unassembled WGS sequence"/>
</dbReference>
<comment type="subcellular location">
    <subcellularLocation>
        <location evidence="4 15">Endoplasmic reticulum</location>
    </subcellularLocation>
</comment>
<dbReference type="GO" id="GO:0046872">
    <property type="term" value="F:metal ion binding"/>
    <property type="evidence" value="ECO:0007669"/>
    <property type="project" value="UniProtKB-KW"/>
</dbReference>
<evidence type="ECO:0000256" key="3">
    <source>
        <dbReference type="ARBA" id="ARBA00001946"/>
    </source>
</evidence>
<evidence type="ECO:0000256" key="15">
    <source>
        <dbReference type="RuleBase" id="RU365083"/>
    </source>
</evidence>
<dbReference type="GO" id="GO:0005789">
    <property type="term" value="C:endoplasmic reticulum membrane"/>
    <property type="evidence" value="ECO:0007669"/>
    <property type="project" value="TreeGrafter"/>
</dbReference>
<evidence type="ECO:0000313" key="17">
    <source>
        <dbReference type="EMBL" id="CAD5226732.1"/>
    </source>
</evidence>
<evidence type="ECO:0000256" key="8">
    <source>
        <dbReference type="ARBA" id="ARBA00014858"/>
    </source>
</evidence>
<comment type="cofactor">
    <cofactor evidence="3">
        <name>Mg(2+)</name>
        <dbReference type="ChEBI" id="CHEBI:18420"/>
    </cofactor>
</comment>
<dbReference type="InterPro" id="IPR001173">
    <property type="entry name" value="Glyco_trans_2-like"/>
</dbReference>
<evidence type="ECO:0000256" key="13">
    <source>
        <dbReference type="ARBA" id="ARBA00022842"/>
    </source>
</evidence>
<comment type="catalytic activity">
    <reaction evidence="15">
        <text>a di-trans,poly-cis-dolichyl phosphate + GDP-alpha-D-mannose = a di-trans,poly-cis-dolichyl beta-D-mannosyl phosphate + GDP</text>
        <dbReference type="Rhea" id="RHEA:21184"/>
        <dbReference type="Rhea" id="RHEA-COMP:19498"/>
        <dbReference type="Rhea" id="RHEA-COMP:19501"/>
        <dbReference type="ChEBI" id="CHEBI:57527"/>
        <dbReference type="ChEBI" id="CHEBI:57683"/>
        <dbReference type="ChEBI" id="CHEBI:58189"/>
        <dbReference type="ChEBI" id="CHEBI:58211"/>
    </reaction>
</comment>
<keyword evidence="9 15" id="KW-0328">Glycosyltransferase</keyword>
<dbReference type="SUPFAM" id="SSF53448">
    <property type="entry name" value="Nucleotide-diphospho-sugar transferases"/>
    <property type="match status" value="1"/>
</dbReference>
<evidence type="ECO:0000256" key="12">
    <source>
        <dbReference type="ARBA" id="ARBA00022824"/>
    </source>
</evidence>
<comment type="subunit">
    <text evidence="15">Component of the dolichol-phosphate mannose (DPM) synthase complex.</text>
</comment>
<comment type="pathway">
    <text evidence="5 15">Protein modification; protein glycosylation.</text>
</comment>
<dbReference type="GO" id="GO:0006506">
    <property type="term" value="P:GPI anchor biosynthetic process"/>
    <property type="evidence" value="ECO:0007669"/>
    <property type="project" value="TreeGrafter"/>
</dbReference>
<evidence type="ECO:0000256" key="14">
    <source>
        <dbReference type="ARBA" id="ARBA00023211"/>
    </source>
</evidence>
<evidence type="ECO:0000256" key="7">
    <source>
        <dbReference type="ARBA" id="ARBA00012704"/>
    </source>
</evidence>
<evidence type="ECO:0000259" key="16">
    <source>
        <dbReference type="Pfam" id="PF00535"/>
    </source>
</evidence>
<keyword evidence="11" id="KW-0479">Metal-binding</keyword>
<evidence type="ECO:0000313" key="18">
    <source>
        <dbReference type="Proteomes" id="UP000659654"/>
    </source>
</evidence>
<gene>
    <name evidence="17" type="ORF">BXYJ_LOCUS9277</name>
</gene>
<keyword evidence="10 15" id="KW-0808">Transferase</keyword>
<evidence type="ECO:0000256" key="6">
    <source>
        <dbReference type="ARBA" id="ARBA00006739"/>
    </source>
</evidence>
<evidence type="ECO:0000256" key="5">
    <source>
        <dbReference type="ARBA" id="ARBA00004922"/>
    </source>
</evidence>
<comment type="caution">
    <text evidence="17">The sequence shown here is derived from an EMBL/GenBank/DDBJ whole genome shotgun (WGS) entry which is preliminary data.</text>
</comment>
<evidence type="ECO:0000256" key="11">
    <source>
        <dbReference type="ARBA" id="ARBA00022723"/>
    </source>
</evidence>
<name>A0A7I8WTX1_BURXY</name>
<dbReference type="UniPathway" id="UPA00378"/>
<evidence type="ECO:0000256" key="9">
    <source>
        <dbReference type="ARBA" id="ARBA00022676"/>
    </source>
</evidence>
<dbReference type="Gene3D" id="3.90.550.10">
    <property type="entry name" value="Spore Coat Polysaccharide Biosynthesis Protein SpsA, Chain A"/>
    <property type="match status" value="1"/>
</dbReference>
<comment type="similarity">
    <text evidence="6 15">Belongs to the glycosyltransferase 2 family.</text>
</comment>
<dbReference type="SMR" id="A0A7I8WTX1"/>
<feature type="domain" description="Glycosyltransferase 2-like" evidence="16">
    <location>
        <begin position="5"/>
        <end position="176"/>
    </location>
</feature>
<keyword evidence="12 15" id="KW-0256">Endoplasmic reticulum</keyword>
<dbReference type="FunFam" id="3.90.550.10:FF:000036">
    <property type="entry name" value="Dolichol-phosphate mannosyltransferase subunit 1"/>
    <property type="match status" value="1"/>
</dbReference>
<dbReference type="OrthoDB" id="2603at2759"/>
<dbReference type="Proteomes" id="UP000582659">
    <property type="component" value="Unassembled WGS sequence"/>
</dbReference>
<dbReference type="GO" id="GO:0006488">
    <property type="term" value="P:dolichol-linked oligosaccharide biosynthetic process"/>
    <property type="evidence" value="ECO:0007669"/>
    <property type="project" value="TreeGrafter"/>
</dbReference>
<keyword evidence="14" id="KW-0464">Manganese</keyword>
<dbReference type="EMBL" id="CAJFDI010000004">
    <property type="protein sequence ID" value="CAD5226732.1"/>
    <property type="molecule type" value="Genomic_DNA"/>
</dbReference>
<keyword evidence="18" id="KW-1185">Reference proteome</keyword>
<comment type="function">
    <text evidence="15">Transfers mannose from GDP-mannose to dolichol monophosphate to form dolichol phosphate mannose (Dol-P-Man) which is the mannosyl donor in pathways leading to N-glycosylation, glycosyl phosphatidylinositol membrane anchoring, and O-mannosylation of proteins.</text>
</comment>
<evidence type="ECO:0000256" key="2">
    <source>
        <dbReference type="ARBA" id="ARBA00001936"/>
    </source>
</evidence>
<comment type="cofactor">
    <cofactor evidence="2">
        <name>Mn(2+)</name>
        <dbReference type="ChEBI" id="CHEBI:29035"/>
    </cofactor>
</comment>
<dbReference type="PANTHER" id="PTHR43398">
    <property type="entry name" value="DOLICHOL-PHOSPHATE MANNOSYLTRANSFERASE SUBUNIT 1"/>
    <property type="match status" value="1"/>
</dbReference>
<organism evidence="17 18">
    <name type="scientific">Bursaphelenchus xylophilus</name>
    <name type="common">Pinewood nematode worm</name>
    <name type="synonym">Aphelenchoides xylophilus</name>
    <dbReference type="NCBI Taxonomy" id="6326"/>
    <lineage>
        <taxon>Eukaryota</taxon>
        <taxon>Metazoa</taxon>
        <taxon>Ecdysozoa</taxon>
        <taxon>Nematoda</taxon>
        <taxon>Chromadorea</taxon>
        <taxon>Rhabditida</taxon>
        <taxon>Tylenchina</taxon>
        <taxon>Tylenchomorpha</taxon>
        <taxon>Aphelenchoidea</taxon>
        <taxon>Aphelenchoididae</taxon>
        <taxon>Bursaphelenchus</taxon>
    </lineage>
</organism>
<dbReference type="AlphaFoldDB" id="A0A7I8WTX1"/>
<evidence type="ECO:0000256" key="4">
    <source>
        <dbReference type="ARBA" id="ARBA00004240"/>
    </source>
</evidence>
<protein>
    <recommendedName>
        <fullName evidence="8 15">Dolichol-phosphate mannosyltransferase subunit 1</fullName>
        <ecNumber evidence="7 15">2.4.1.83</ecNumber>
    </recommendedName>
</protein>
<proteinExistence type="inferred from homology"/>
<dbReference type="Pfam" id="PF00535">
    <property type="entry name" value="Glycos_transf_2"/>
    <property type="match status" value="1"/>
</dbReference>
<evidence type="ECO:0000256" key="1">
    <source>
        <dbReference type="ARBA" id="ARBA00001913"/>
    </source>
</evidence>
<dbReference type="GO" id="GO:0035269">
    <property type="term" value="P:protein O-linked glycosylation via mannose"/>
    <property type="evidence" value="ECO:0007669"/>
    <property type="project" value="TreeGrafter"/>
</dbReference>
<dbReference type="EMBL" id="CAJFCV020000004">
    <property type="protein sequence ID" value="CAG9116139.1"/>
    <property type="molecule type" value="Genomic_DNA"/>
</dbReference>
<dbReference type="GO" id="GO:0004582">
    <property type="term" value="F:dolichyl-phosphate beta-D-mannosyltransferase activity"/>
    <property type="evidence" value="ECO:0007669"/>
    <property type="project" value="UniProtKB-UniRule"/>
</dbReference>